<dbReference type="SUPFAM" id="SSF52141">
    <property type="entry name" value="Uracil-DNA glycosylase-like"/>
    <property type="match status" value="1"/>
</dbReference>
<keyword evidence="8" id="KW-0411">Iron-sulfur</keyword>
<feature type="domain" description="Uracil-DNA glycosylase-like" evidence="10">
    <location>
        <begin position="37"/>
        <end position="196"/>
    </location>
</feature>
<protein>
    <recommendedName>
        <fullName evidence="2">Type-4 uracil-DNA glycosylase</fullName>
    </recommendedName>
</protein>
<dbReference type="Pfam" id="PF03167">
    <property type="entry name" value="UDG"/>
    <property type="match status" value="1"/>
</dbReference>
<dbReference type="NCBIfam" id="TIGR00758">
    <property type="entry name" value="UDG_fam4"/>
    <property type="match status" value="1"/>
</dbReference>
<dbReference type="InterPro" id="IPR005273">
    <property type="entry name" value="Ura-DNA_glyco_family4"/>
</dbReference>
<evidence type="ECO:0000256" key="2">
    <source>
        <dbReference type="ARBA" id="ARBA00019403"/>
    </source>
</evidence>
<dbReference type="InterPro" id="IPR051536">
    <property type="entry name" value="UDG_Type-4/5"/>
</dbReference>
<evidence type="ECO:0000313" key="11">
    <source>
        <dbReference type="EMBL" id="GGO90503.1"/>
    </source>
</evidence>
<dbReference type="PANTHER" id="PTHR33693">
    <property type="entry name" value="TYPE-5 URACIL-DNA GLYCOSYLASE"/>
    <property type="match status" value="1"/>
</dbReference>
<evidence type="ECO:0000256" key="8">
    <source>
        <dbReference type="ARBA" id="ARBA00023014"/>
    </source>
</evidence>
<keyword evidence="7" id="KW-0408">Iron</keyword>
<evidence type="ECO:0000256" key="3">
    <source>
        <dbReference type="ARBA" id="ARBA00022485"/>
    </source>
</evidence>
<evidence type="ECO:0000256" key="5">
    <source>
        <dbReference type="ARBA" id="ARBA00022763"/>
    </source>
</evidence>
<keyword evidence="12" id="KW-1185">Reference proteome</keyword>
<keyword evidence="3" id="KW-0004">4Fe-4S</keyword>
<comment type="caution">
    <text evidence="11">The sequence shown here is derived from an EMBL/GenBank/DDBJ whole genome shotgun (WGS) entry which is preliminary data.</text>
</comment>
<dbReference type="NCBIfam" id="TIGR03914">
    <property type="entry name" value="UDG_fam_dom"/>
    <property type="match status" value="1"/>
</dbReference>
<keyword evidence="5" id="KW-0227">DNA damage</keyword>
<organism evidence="11 12">
    <name type="scientific">Nocardioides phosphati</name>
    <dbReference type="NCBI Taxonomy" id="1867775"/>
    <lineage>
        <taxon>Bacteria</taxon>
        <taxon>Bacillati</taxon>
        <taxon>Actinomycetota</taxon>
        <taxon>Actinomycetes</taxon>
        <taxon>Propionibacteriales</taxon>
        <taxon>Nocardioidaceae</taxon>
        <taxon>Nocardioides</taxon>
    </lineage>
</organism>
<dbReference type="Gene3D" id="3.40.470.10">
    <property type="entry name" value="Uracil-DNA glycosylase-like domain"/>
    <property type="match status" value="1"/>
</dbReference>
<dbReference type="InterPro" id="IPR005122">
    <property type="entry name" value="Uracil-DNA_glycosylase-like"/>
</dbReference>
<dbReference type="Proteomes" id="UP000655410">
    <property type="component" value="Unassembled WGS sequence"/>
</dbReference>
<dbReference type="PANTHER" id="PTHR33693:SF9">
    <property type="entry name" value="TYPE-4 URACIL-DNA GLYCOSYLASE"/>
    <property type="match status" value="1"/>
</dbReference>
<name>A0ABQ2NBK9_9ACTN</name>
<keyword evidence="9" id="KW-0234">DNA repair</keyword>
<dbReference type="SMART" id="SM00986">
    <property type="entry name" value="UDG"/>
    <property type="match status" value="1"/>
</dbReference>
<accession>A0ABQ2NBK9</accession>
<evidence type="ECO:0000256" key="7">
    <source>
        <dbReference type="ARBA" id="ARBA00023004"/>
    </source>
</evidence>
<evidence type="ECO:0000256" key="6">
    <source>
        <dbReference type="ARBA" id="ARBA00022801"/>
    </source>
</evidence>
<dbReference type="EMBL" id="BMNI01000005">
    <property type="protein sequence ID" value="GGO90503.1"/>
    <property type="molecule type" value="Genomic_DNA"/>
</dbReference>
<dbReference type="SMART" id="SM00987">
    <property type="entry name" value="UreE_C"/>
    <property type="match status" value="1"/>
</dbReference>
<proteinExistence type="inferred from homology"/>
<dbReference type="InterPro" id="IPR036895">
    <property type="entry name" value="Uracil-DNA_glycosylase-like_sf"/>
</dbReference>
<evidence type="ECO:0000259" key="10">
    <source>
        <dbReference type="SMART" id="SM00986"/>
    </source>
</evidence>
<evidence type="ECO:0000256" key="1">
    <source>
        <dbReference type="ARBA" id="ARBA00006521"/>
    </source>
</evidence>
<dbReference type="CDD" id="cd10030">
    <property type="entry name" value="UDG-F4_TTUDGA_SPO1dp_like"/>
    <property type="match status" value="1"/>
</dbReference>
<gene>
    <name evidence="11" type="ORF">GCM10011584_22440</name>
</gene>
<comment type="similarity">
    <text evidence="1">Belongs to the uracil-DNA glycosylase (UDG) superfamily. Type 4 (UDGa) family.</text>
</comment>
<reference evidence="12" key="1">
    <citation type="journal article" date="2019" name="Int. J. Syst. Evol. Microbiol.">
        <title>The Global Catalogue of Microorganisms (GCM) 10K type strain sequencing project: providing services to taxonomists for standard genome sequencing and annotation.</title>
        <authorList>
            <consortium name="The Broad Institute Genomics Platform"/>
            <consortium name="The Broad Institute Genome Sequencing Center for Infectious Disease"/>
            <person name="Wu L."/>
            <person name="Ma J."/>
        </authorList>
    </citation>
    <scope>NUCLEOTIDE SEQUENCE [LARGE SCALE GENOMIC DNA]</scope>
    <source>
        <strain evidence="12">CGMCC 4.7371</strain>
    </source>
</reference>
<keyword evidence="6" id="KW-0378">Hydrolase</keyword>
<sequence length="203" mass="22122">MDASAWVPADPTLEELQHAAPDCRGCELWKPATQVVFSEGPPTARLVLVGEQPGDHEDRDGEPFVGPAGRLLDEALVDAGTRRERVYLTNAVKHFRYEQRGKRRIHKKPDVGHIEACHPWLDAELEVVDPRVVVVLGATAGRAVLGRTVKVGAERGTLQQLDARQVLLTTHPSAVVRLRGKPEFPEAYAALVGDLQVAVRAAG</sequence>
<evidence type="ECO:0000256" key="9">
    <source>
        <dbReference type="ARBA" id="ARBA00023204"/>
    </source>
</evidence>
<keyword evidence="4" id="KW-0479">Metal-binding</keyword>
<evidence type="ECO:0000313" key="12">
    <source>
        <dbReference type="Proteomes" id="UP000655410"/>
    </source>
</evidence>
<evidence type="ECO:0000256" key="4">
    <source>
        <dbReference type="ARBA" id="ARBA00022723"/>
    </source>
</evidence>
<dbReference type="RefSeq" id="WP_188784109.1">
    <property type="nucleotide sequence ID" value="NZ_BMNI01000005.1"/>
</dbReference>